<evidence type="ECO:0000313" key="3">
    <source>
        <dbReference type="Proteomes" id="UP000075243"/>
    </source>
</evidence>
<dbReference type="Gene3D" id="1.20.1280.50">
    <property type="match status" value="1"/>
</dbReference>
<dbReference type="STRING" id="3821.A0A151RD46"/>
<dbReference type="EMBL" id="KQ483831">
    <property type="protein sequence ID" value="KYP40502.1"/>
    <property type="molecule type" value="Genomic_DNA"/>
</dbReference>
<proteinExistence type="predicted"/>
<dbReference type="InterPro" id="IPR055294">
    <property type="entry name" value="FBL60-like"/>
</dbReference>
<dbReference type="PANTHER" id="PTHR31293">
    <property type="entry name" value="RNI-LIKE SUPERFAMILY PROTEIN"/>
    <property type="match status" value="1"/>
</dbReference>
<gene>
    <name evidence="2" type="ORF">KK1_038164</name>
</gene>
<evidence type="ECO:0000313" key="2">
    <source>
        <dbReference type="EMBL" id="KYP40502.1"/>
    </source>
</evidence>
<keyword evidence="3" id="KW-1185">Reference proteome</keyword>
<feature type="domain" description="F-box" evidence="1">
    <location>
        <begin position="33"/>
        <end position="62"/>
    </location>
</feature>
<reference evidence="2" key="1">
    <citation type="journal article" date="2012" name="Nat. Biotechnol.">
        <title>Draft genome sequence of pigeonpea (Cajanus cajan), an orphan legume crop of resource-poor farmers.</title>
        <authorList>
            <person name="Varshney R.K."/>
            <person name="Chen W."/>
            <person name="Li Y."/>
            <person name="Bharti A.K."/>
            <person name="Saxena R.K."/>
            <person name="Schlueter J.A."/>
            <person name="Donoghue M.T."/>
            <person name="Azam S."/>
            <person name="Fan G."/>
            <person name="Whaley A.M."/>
            <person name="Farmer A.D."/>
            <person name="Sheridan J."/>
            <person name="Iwata A."/>
            <person name="Tuteja R."/>
            <person name="Penmetsa R.V."/>
            <person name="Wu W."/>
            <person name="Upadhyaya H.D."/>
            <person name="Yang S.P."/>
            <person name="Shah T."/>
            <person name="Saxena K.B."/>
            <person name="Michael T."/>
            <person name="McCombie W.R."/>
            <person name="Yang B."/>
            <person name="Zhang G."/>
            <person name="Yang H."/>
            <person name="Wang J."/>
            <person name="Spillane C."/>
            <person name="Cook D.R."/>
            <person name="May G.D."/>
            <person name="Xu X."/>
            <person name="Jackson S.A."/>
        </authorList>
    </citation>
    <scope>NUCLEOTIDE SEQUENCE [LARGE SCALE GENOMIC DNA]</scope>
</reference>
<organism evidence="2 3">
    <name type="scientific">Cajanus cajan</name>
    <name type="common">Pigeon pea</name>
    <name type="synonym">Cajanus indicus</name>
    <dbReference type="NCBI Taxonomy" id="3821"/>
    <lineage>
        <taxon>Eukaryota</taxon>
        <taxon>Viridiplantae</taxon>
        <taxon>Streptophyta</taxon>
        <taxon>Embryophyta</taxon>
        <taxon>Tracheophyta</taxon>
        <taxon>Spermatophyta</taxon>
        <taxon>Magnoliopsida</taxon>
        <taxon>eudicotyledons</taxon>
        <taxon>Gunneridae</taxon>
        <taxon>Pentapetalae</taxon>
        <taxon>rosids</taxon>
        <taxon>fabids</taxon>
        <taxon>Fabales</taxon>
        <taxon>Fabaceae</taxon>
        <taxon>Papilionoideae</taxon>
        <taxon>50 kb inversion clade</taxon>
        <taxon>NPAAA clade</taxon>
        <taxon>indigoferoid/millettioid clade</taxon>
        <taxon>Phaseoleae</taxon>
        <taxon>Cajanus</taxon>
    </lineage>
</organism>
<sequence>MLESSGSSVTGSSVRKRNLVKRQKKNEGVDMINMLPEPLISRILSFLPTKDAVRTCVSSKKWLFRWTFITKLDLDDTVFYSPKRKNGGKMFFMNFVYRALLLTQSKILESVSLTVVNKYDVSLLNTWVSNILIRGVRSLHIDTSFEMHYFKLLQSLLTHNASLNVTVNQCPINRDPETEFRAFVLLQEFSQVKYLKFEGYEVSILSKMCNHKLN</sequence>
<accession>A0A151RD46</accession>
<name>A0A151RD46_CAJCA</name>
<dbReference type="CDD" id="cd22160">
    <property type="entry name" value="F-box_AtFBL13-like"/>
    <property type="match status" value="1"/>
</dbReference>
<dbReference type="AlphaFoldDB" id="A0A151RD46"/>
<dbReference type="InterPro" id="IPR053781">
    <property type="entry name" value="F-box_AtFBL13-like"/>
</dbReference>
<protein>
    <submittedName>
        <fullName evidence="2">F-box/LRR-repeat protein At4g14103 family</fullName>
    </submittedName>
</protein>
<dbReference type="InterPro" id="IPR001810">
    <property type="entry name" value="F-box_dom"/>
</dbReference>
<dbReference type="Pfam" id="PF00646">
    <property type="entry name" value="F-box"/>
    <property type="match status" value="1"/>
</dbReference>
<evidence type="ECO:0000259" key="1">
    <source>
        <dbReference type="Pfam" id="PF00646"/>
    </source>
</evidence>
<dbReference type="SUPFAM" id="SSF81383">
    <property type="entry name" value="F-box domain"/>
    <property type="match status" value="1"/>
</dbReference>
<dbReference type="InterPro" id="IPR036047">
    <property type="entry name" value="F-box-like_dom_sf"/>
</dbReference>
<dbReference type="PANTHER" id="PTHR31293:SF16">
    <property type="entry name" value="RNI-LIKE SUPERFAMILY PROTEIN"/>
    <property type="match status" value="1"/>
</dbReference>
<dbReference type="Gramene" id="C.cajan_39481.t">
    <property type="protein sequence ID" value="C.cajan_39481.t"/>
    <property type="gene ID" value="C.cajan_39481"/>
</dbReference>
<dbReference type="Proteomes" id="UP000075243">
    <property type="component" value="Unassembled WGS sequence"/>
</dbReference>